<feature type="compositionally biased region" description="Low complexity" evidence="1">
    <location>
        <begin position="1"/>
        <end position="14"/>
    </location>
</feature>
<organism evidence="2 3">
    <name type="scientific">Opisthorchis viverrini</name>
    <name type="common">Southeast Asian liver fluke</name>
    <dbReference type="NCBI Taxonomy" id="6198"/>
    <lineage>
        <taxon>Eukaryota</taxon>
        <taxon>Metazoa</taxon>
        <taxon>Spiralia</taxon>
        <taxon>Lophotrochozoa</taxon>
        <taxon>Platyhelminthes</taxon>
        <taxon>Trematoda</taxon>
        <taxon>Digenea</taxon>
        <taxon>Opisthorchiida</taxon>
        <taxon>Opisthorchiata</taxon>
        <taxon>Opisthorchiidae</taxon>
        <taxon>Opisthorchis</taxon>
    </lineage>
</organism>
<dbReference type="GeneID" id="20322337"/>
<reference evidence="2 3" key="1">
    <citation type="submission" date="2013-11" db="EMBL/GenBank/DDBJ databases">
        <title>Opisthorchis viverrini - life in the bile duct.</title>
        <authorList>
            <person name="Young N.D."/>
            <person name="Nagarajan N."/>
            <person name="Lin S.J."/>
            <person name="Korhonen P.K."/>
            <person name="Jex A.R."/>
            <person name="Hall R.S."/>
            <person name="Safavi-Hemami H."/>
            <person name="Kaewkong W."/>
            <person name="Bertrand D."/>
            <person name="Gao S."/>
            <person name="Seet Q."/>
            <person name="Wongkham S."/>
            <person name="Teh B.T."/>
            <person name="Wongkham C."/>
            <person name="Intapan P.M."/>
            <person name="Maleewong W."/>
            <person name="Yang X."/>
            <person name="Hu M."/>
            <person name="Wang Z."/>
            <person name="Hofmann A."/>
            <person name="Sternberg P.W."/>
            <person name="Tan P."/>
            <person name="Wang J."/>
            <person name="Gasser R.B."/>
        </authorList>
    </citation>
    <scope>NUCLEOTIDE SEQUENCE [LARGE SCALE GENOMIC DNA]</scope>
</reference>
<sequence length="82" mass="8796">MVNEAGVTGAATTAKVDDDNKEDEEGSENVGEDGDDSDGSDSGLTSSQWSVQLEVHPQQPWLQVPLGARKRNIELTIIWLSA</sequence>
<dbReference type="RefSeq" id="XP_009172142.1">
    <property type="nucleotide sequence ID" value="XM_009173878.1"/>
</dbReference>
<evidence type="ECO:0000256" key="1">
    <source>
        <dbReference type="SAM" id="MobiDB-lite"/>
    </source>
</evidence>
<protein>
    <submittedName>
        <fullName evidence="2">Uncharacterized protein</fullName>
    </submittedName>
</protein>
<dbReference type="AlphaFoldDB" id="A0A074ZEM2"/>
<dbReference type="EMBL" id="KL596822">
    <property type="protein sequence ID" value="KER24117.1"/>
    <property type="molecule type" value="Genomic_DNA"/>
</dbReference>
<dbReference type="Proteomes" id="UP000054324">
    <property type="component" value="Unassembled WGS sequence"/>
</dbReference>
<feature type="region of interest" description="Disordered" evidence="1">
    <location>
        <begin position="1"/>
        <end position="51"/>
    </location>
</feature>
<keyword evidence="3" id="KW-1185">Reference proteome</keyword>
<gene>
    <name evidence="2" type="ORF">T265_08158</name>
</gene>
<dbReference type="CTD" id="20322337"/>
<accession>A0A074ZEM2</accession>
<feature type="compositionally biased region" description="Acidic residues" evidence="1">
    <location>
        <begin position="19"/>
        <end position="39"/>
    </location>
</feature>
<evidence type="ECO:0000313" key="2">
    <source>
        <dbReference type="EMBL" id="KER24117.1"/>
    </source>
</evidence>
<name>A0A074ZEM2_OPIVI</name>
<evidence type="ECO:0000313" key="3">
    <source>
        <dbReference type="Proteomes" id="UP000054324"/>
    </source>
</evidence>
<dbReference type="KEGG" id="ovi:T265_08158"/>
<proteinExistence type="predicted"/>